<dbReference type="EMBL" id="JAEPRD010000002">
    <property type="protein sequence ID" value="KAG2214024.1"/>
    <property type="molecule type" value="Genomic_DNA"/>
</dbReference>
<keyword evidence="3" id="KW-1185">Reference proteome</keyword>
<proteinExistence type="predicted"/>
<sequence length="87" mass="9334">MKNKNEDDTTASSSKRNKDANIDSSDIPTLPTLSSTSFDNPAIGLFTSHTLNSQPLGHPPFDNIPVDNPPIDDPHLDDPNLGSFSST</sequence>
<accession>A0A8H7RN63</accession>
<protein>
    <submittedName>
        <fullName evidence="2">Uncharacterized protein</fullName>
    </submittedName>
</protein>
<name>A0A8H7RN63_9FUNG</name>
<comment type="caution">
    <text evidence="2">The sequence shown here is derived from an EMBL/GenBank/DDBJ whole genome shotgun (WGS) entry which is preliminary data.</text>
</comment>
<evidence type="ECO:0000313" key="3">
    <source>
        <dbReference type="Proteomes" id="UP000603453"/>
    </source>
</evidence>
<organism evidence="2 3">
    <name type="scientific">Mucor saturninus</name>
    <dbReference type="NCBI Taxonomy" id="64648"/>
    <lineage>
        <taxon>Eukaryota</taxon>
        <taxon>Fungi</taxon>
        <taxon>Fungi incertae sedis</taxon>
        <taxon>Mucoromycota</taxon>
        <taxon>Mucoromycotina</taxon>
        <taxon>Mucoromycetes</taxon>
        <taxon>Mucorales</taxon>
        <taxon>Mucorineae</taxon>
        <taxon>Mucoraceae</taxon>
        <taxon>Mucor</taxon>
    </lineage>
</organism>
<reference evidence="2" key="1">
    <citation type="submission" date="2020-12" db="EMBL/GenBank/DDBJ databases">
        <title>Metabolic potential, ecology and presence of endohyphal bacteria is reflected in genomic diversity of Mucoromycotina.</title>
        <authorList>
            <person name="Muszewska A."/>
            <person name="Okrasinska A."/>
            <person name="Steczkiewicz K."/>
            <person name="Drgas O."/>
            <person name="Orlowska M."/>
            <person name="Perlinska-Lenart U."/>
            <person name="Aleksandrzak-Piekarczyk T."/>
            <person name="Szatraj K."/>
            <person name="Zielenkiewicz U."/>
            <person name="Pilsyk S."/>
            <person name="Malc E."/>
            <person name="Mieczkowski P."/>
            <person name="Kruszewska J.S."/>
            <person name="Biernat P."/>
            <person name="Pawlowska J."/>
        </authorList>
    </citation>
    <scope>NUCLEOTIDE SEQUENCE</scope>
    <source>
        <strain evidence="2">WA0000017839</strain>
    </source>
</reference>
<feature type="compositionally biased region" description="Polar residues" evidence="1">
    <location>
        <begin position="22"/>
        <end position="39"/>
    </location>
</feature>
<gene>
    <name evidence="2" type="ORF">INT47_001295</name>
</gene>
<dbReference type="Proteomes" id="UP000603453">
    <property type="component" value="Unassembled WGS sequence"/>
</dbReference>
<evidence type="ECO:0000256" key="1">
    <source>
        <dbReference type="SAM" id="MobiDB-lite"/>
    </source>
</evidence>
<feature type="region of interest" description="Disordered" evidence="1">
    <location>
        <begin position="1"/>
        <end position="87"/>
    </location>
</feature>
<evidence type="ECO:0000313" key="2">
    <source>
        <dbReference type="EMBL" id="KAG2214024.1"/>
    </source>
</evidence>
<dbReference type="AlphaFoldDB" id="A0A8H7RN63"/>